<protein>
    <submittedName>
        <fullName evidence="1">Uncharacterized protein</fullName>
    </submittedName>
</protein>
<name>A0A2K2BI18_POPTR</name>
<evidence type="ECO:0000313" key="2">
    <source>
        <dbReference type="Proteomes" id="UP000006729"/>
    </source>
</evidence>
<dbReference type="EMBL" id="CM009291">
    <property type="protein sequence ID" value="PNT49427.1"/>
    <property type="molecule type" value="Genomic_DNA"/>
</dbReference>
<gene>
    <name evidence="1" type="ORF">POPTR_002G128600</name>
</gene>
<evidence type="ECO:0000313" key="1">
    <source>
        <dbReference type="EMBL" id="PNT49427.1"/>
    </source>
</evidence>
<dbReference type="AlphaFoldDB" id="A0A2K2BI18"/>
<dbReference type="Proteomes" id="UP000006729">
    <property type="component" value="Chromosome 2"/>
</dbReference>
<dbReference type="InParanoid" id="A0A2K2BI18"/>
<organism evidence="1 2">
    <name type="scientific">Populus trichocarpa</name>
    <name type="common">Western balsam poplar</name>
    <name type="synonym">Populus balsamifera subsp. trichocarpa</name>
    <dbReference type="NCBI Taxonomy" id="3694"/>
    <lineage>
        <taxon>Eukaryota</taxon>
        <taxon>Viridiplantae</taxon>
        <taxon>Streptophyta</taxon>
        <taxon>Embryophyta</taxon>
        <taxon>Tracheophyta</taxon>
        <taxon>Spermatophyta</taxon>
        <taxon>Magnoliopsida</taxon>
        <taxon>eudicotyledons</taxon>
        <taxon>Gunneridae</taxon>
        <taxon>Pentapetalae</taxon>
        <taxon>rosids</taxon>
        <taxon>fabids</taxon>
        <taxon>Malpighiales</taxon>
        <taxon>Salicaceae</taxon>
        <taxon>Saliceae</taxon>
        <taxon>Populus</taxon>
    </lineage>
</organism>
<proteinExistence type="predicted"/>
<reference evidence="1 2" key="1">
    <citation type="journal article" date="2006" name="Science">
        <title>The genome of black cottonwood, Populus trichocarpa (Torr. &amp; Gray).</title>
        <authorList>
            <person name="Tuskan G.A."/>
            <person name="Difazio S."/>
            <person name="Jansson S."/>
            <person name="Bohlmann J."/>
            <person name="Grigoriev I."/>
            <person name="Hellsten U."/>
            <person name="Putnam N."/>
            <person name="Ralph S."/>
            <person name="Rombauts S."/>
            <person name="Salamov A."/>
            <person name="Schein J."/>
            <person name="Sterck L."/>
            <person name="Aerts A."/>
            <person name="Bhalerao R.R."/>
            <person name="Bhalerao R.P."/>
            <person name="Blaudez D."/>
            <person name="Boerjan W."/>
            <person name="Brun A."/>
            <person name="Brunner A."/>
            <person name="Busov V."/>
            <person name="Campbell M."/>
            <person name="Carlson J."/>
            <person name="Chalot M."/>
            <person name="Chapman J."/>
            <person name="Chen G.L."/>
            <person name="Cooper D."/>
            <person name="Coutinho P.M."/>
            <person name="Couturier J."/>
            <person name="Covert S."/>
            <person name="Cronk Q."/>
            <person name="Cunningham R."/>
            <person name="Davis J."/>
            <person name="Degroeve S."/>
            <person name="Dejardin A."/>
            <person name="Depamphilis C."/>
            <person name="Detter J."/>
            <person name="Dirks B."/>
            <person name="Dubchak I."/>
            <person name="Duplessis S."/>
            <person name="Ehlting J."/>
            <person name="Ellis B."/>
            <person name="Gendler K."/>
            <person name="Goodstein D."/>
            <person name="Gribskov M."/>
            <person name="Grimwood J."/>
            <person name="Groover A."/>
            <person name="Gunter L."/>
            <person name="Hamberger B."/>
            <person name="Heinze B."/>
            <person name="Helariutta Y."/>
            <person name="Henrissat B."/>
            <person name="Holligan D."/>
            <person name="Holt R."/>
            <person name="Huang W."/>
            <person name="Islam-Faridi N."/>
            <person name="Jones S."/>
            <person name="Jones-Rhoades M."/>
            <person name="Jorgensen R."/>
            <person name="Joshi C."/>
            <person name="Kangasjarvi J."/>
            <person name="Karlsson J."/>
            <person name="Kelleher C."/>
            <person name="Kirkpatrick R."/>
            <person name="Kirst M."/>
            <person name="Kohler A."/>
            <person name="Kalluri U."/>
            <person name="Larimer F."/>
            <person name="Leebens-Mack J."/>
            <person name="Leple J.C."/>
            <person name="Locascio P."/>
            <person name="Lou Y."/>
            <person name="Lucas S."/>
            <person name="Martin F."/>
            <person name="Montanini B."/>
            <person name="Napoli C."/>
            <person name="Nelson D.R."/>
            <person name="Nelson C."/>
            <person name="Nieminen K."/>
            <person name="Nilsson O."/>
            <person name="Pereda V."/>
            <person name="Peter G."/>
            <person name="Philippe R."/>
            <person name="Pilate G."/>
            <person name="Poliakov A."/>
            <person name="Razumovskaya J."/>
            <person name="Richardson P."/>
            <person name="Rinaldi C."/>
            <person name="Ritland K."/>
            <person name="Rouze P."/>
            <person name="Ryaboy D."/>
            <person name="Schmutz J."/>
            <person name="Schrader J."/>
            <person name="Segerman B."/>
            <person name="Shin H."/>
            <person name="Siddiqui A."/>
            <person name="Sterky F."/>
            <person name="Terry A."/>
            <person name="Tsai C.J."/>
            <person name="Uberbacher E."/>
            <person name="Unneberg P."/>
            <person name="Vahala J."/>
            <person name="Wall K."/>
            <person name="Wessler S."/>
            <person name="Yang G."/>
            <person name="Yin T."/>
            <person name="Douglas C."/>
            <person name="Marra M."/>
            <person name="Sandberg G."/>
            <person name="Van de Peer Y."/>
            <person name="Rokhsar D."/>
        </authorList>
    </citation>
    <scope>NUCLEOTIDE SEQUENCE [LARGE SCALE GENOMIC DNA]</scope>
    <source>
        <strain evidence="2">cv. Nisqually</strain>
    </source>
</reference>
<accession>A0A2K2BI18</accession>
<keyword evidence="2" id="KW-1185">Reference proteome</keyword>
<sequence length="72" mass="8515">MIPLYDRRQCNLRRTVFHQRTSTNRDVKAVMQLLKSSQLTINNNIFQLKMTKFILNLVGCKHFDPESLKYAS</sequence>